<name>A0ACB9KFE5_BAUVA</name>
<accession>A0ACB9KFE5</accession>
<gene>
    <name evidence="1" type="ORF">L6164_035822</name>
</gene>
<sequence length="552" mass="61763">MTMISSRLVSFLTFLVILIYQAYSLPVLRYYYCFNNKGNYTANSAYNTNLKTLLSNLTSNTEIDYGFYNSSYGQNSDKASAIGLCRGDQKPDDCGVCLNNATIVLPQLCPNQKEAIVFYDECMLRYSNRSIFGVLESDFSLYLWNVRDVPDKDKYNQVVRELLERLRSKAIAGDSRRKFAAANETGPVFQTIYGIVQCTPDLSEKECNDCLTKAISEIPKCCEEKRGGRVLKPSCNIRYEGNRFYDLAADLQAPASAPALPPQESPPTLPPQSTNTNSSKGRSNTLRTVIVIVVPIVAFGVLFIFIFIYFRMRKQKKTIDSDTEDDDKIKTIKSLQLDFETIKVATNNFSDANKLGQGGFGPVYKGRLSSGQEVAVKSQGNTSRIIGTFGYIAPEYASRGQFSIKSDVYSFGVLVLEIVSGQKVNSNLGENGEDLLSFAWKNWRDRTAFKIVDPELNNGSRDEIMRCIHMGLLCVQENVADRPTIASVLLMLNSYSVTLPVPLQPPSFMNSRSLPEMQSWERSSGTTRTREPENNSVQPSEIEASITELYPR</sequence>
<dbReference type="EMBL" id="CM039439">
    <property type="protein sequence ID" value="KAI4295819.1"/>
    <property type="molecule type" value="Genomic_DNA"/>
</dbReference>
<proteinExistence type="predicted"/>
<organism evidence="1 2">
    <name type="scientific">Bauhinia variegata</name>
    <name type="common">Purple orchid tree</name>
    <name type="synonym">Phanera variegata</name>
    <dbReference type="NCBI Taxonomy" id="167791"/>
    <lineage>
        <taxon>Eukaryota</taxon>
        <taxon>Viridiplantae</taxon>
        <taxon>Streptophyta</taxon>
        <taxon>Embryophyta</taxon>
        <taxon>Tracheophyta</taxon>
        <taxon>Spermatophyta</taxon>
        <taxon>Magnoliopsida</taxon>
        <taxon>eudicotyledons</taxon>
        <taxon>Gunneridae</taxon>
        <taxon>Pentapetalae</taxon>
        <taxon>rosids</taxon>
        <taxon>fabids</taxon>
        <taxon>Fabales</taxon>
        <taxon>Fabaceae</taxon>
        <taxon>Cercidoideae</taxon>
        <taxon>Cercideae</taxon>
        <taxon>Bauhiniinae</taxon>
        <taxon>Bauhinia</taxon>
    </lineage>
</organism>
<evidence type="ECO:0000313" key="2">
    <source>
        <dbReference type="Proteomes" id="UP000828941"/>
    </source>
</evidence>
<dbReference type="Proteomes" id="UP000828941">
    <property type="component" value="Chromosome 14"/>
</dbReference>
<keyword evidence="2" id="KW-1185">Reference proteome</keyword>
<evidence type="ECO:0000313" key="1">
    <source>
        <dbReference type="EMBL" id="KAI4295819.1"/>
    </source>
</evidence>
<protein>
    <submittedName>
        <fullName evidence="1">Uncharacterized protein</fullName>
    </submittedName>
</protein>
<reference evidence="1 2" key="1">
    <citation type="journal article" date="2022" name="DNA Res.">
        <title>Chromosomal-level genome assembly of the orchid tree Bauhinia variegata (Leguminosae; Cercidoideae) supports the allotetraploid origin hypothesis of Bauhinia.</title>
        <authorList>
            <person name="Zhong Y."/>
            <person name="Chen Y."/>
            <person name="Zheng D."/>
            <person name="Pang J."/>
            <person name="Liu Y."/>
            <person name="Luo S."/>
            <person name="Meng S."/>
            <person name="Qian L."/>
            <person name="Wei D."/>
            <person name="Dai S."/>
            <person name="Zhou R."/>
        </authorList>
    </citation>
    <scope>NUCLEOTIDE SEQUENCE [LARGE SCALE GENOMIC DNA]</scope>
    <source>
        <strain evidence="1">BV-YZ2020</strain>
    </source>
</reference>
<comment type="caution">
    <text evidence="1">The sequence shown here is derived from an EMBL/GenBank/DDBJ whole genome shotgun (WGS) entry which is preliminary data.</text>
</comment>